<dbReference type="GO" id="GO:0061630">
    <property type="term" value="F:ubiquitin protein ligase activity"/>
    <property type="evidence" value="ECO:0007669"/>
    <property type="project" value="UniProtKB-EC"/>
</dbReference>
<feature type="compositionally biased region" description="Basic and acidic residues" evidence="6">
    <location>
        <begin position="1125"/>
        <end position="1143"/>
    </location>
</feature>
<keyword evidence="3" id="KW-0808">Transferase</keyword>
<organism evidence="8 9">
    <name type="scientific">Staphylotrichum tortipilum</name>
    <dbReference type="NCBI Taxonomy" id="2831512"/>
    <lineage>
        <taxon>Eukaryota</taxon>
        <taxon>Fungi</taxon>
        <taxon>Dikarya</taxon>
        <taxon>Ascomycota</taxon>
        <taxon>Pezizomycotina</taxon>
        <taxon>Sordariomycetes</taxon>
        <taxon>Sordariomycetidae</taxon>
        <taxon>Sordariales</taxon>
        <taxon>Chaetomiaceae</taxon>
        <taxon>Staphylotrichum</taxon>
    </lineage>
</organism>
<name>A0AAN6MQI2_9PEZI</name>
<evidence type="ECO:0000256" key="3">
    <source>
        <dbReference type="ARBA" id="ARBA00022679"/>
    </source>
</evidence>
<feature type="compositionally biased region" description="Gly residues" evidence="6">
    <location>
        <begin position="600"/>
        <end position="610"/>
    </location>
</feature>
<dbReference type="Gene3D" id="3.30.2410.10">
    <property type="entry name" value="Hect, E3 ligase catalytic domain"/>
    <property type="match status" value="1"/>
</dbReference>
<feature type="region of interest" description="Disordered" evidence="6">
    <location>
        <begin position="591"/>
        <end position="613"/>
    </location>
</feature>
<dbReference type="InterPro" id="IPR035983">
    <property type="entry name" value="Hect_E3_ubiquitin_ligase"/>
</dbReference>
<feature type="region of interest" description="Disordered" evidence="6">
    <location>
        <begin position="1"/>
        <end position="154"/>
    </location>
</feature>
<reference evidence="8" key="2">
    <citation type="submission" date="2023-05" db="EMBL/GenBank/DDBJ databases">
        <authorList>
            <consortium name="Lawrence Berkeley National Laboratory"/>
            <person name="Steindorff A."/>
            <person name="Hensen N."/>
            <person name="Bonometti L."/>
            <person name="Westerberg I."/>
            <person name="Brannstrom I.O."/>
            <person name="Guillou S."/>
            <person name="Cros-Aarteil S."/>
            <person name="Calhoun S."/>
            <person name="Haridas S."/>
            <person name="Kuo A."/>
            <person name="Mondo S."/>
            <person name="Pangilinan J."/>
            <person name="Riley R."/>
            <person name="Labutti K."/>
            <person name="Andreopoulos B."/>
            <person name="Lipzen A."/>
            <person name="Chen C."/>
            <person name="Yanf M."/>
            <person name="Daum C."/>
            <person name="Ng V."/>
            <person name="Clum A."/>
            <person name="Ohm R."/>
            <person name="Martin F."/>
            <person name="Silar P."/>
            <person name="Natvig D."/>
            <person name="Lalanne C."/>
            <person name="Gautier V."/>
            <person name="Ament-Velasquez S.L."/>
            <person name="Kruys A."/>
            <person name="Hutchinson M.I."/>
            <person name="Powell A.J."/>
            <person name="Barry K."/>
            <person name="Miller A.N."/>
            <person name="Grigoriev I.V."/>
            <person name="Debuchy R."/>
            <person name="Gladieux P."/>
            <person name="Thoren M.H."/>
            <person name="Johannesson H."/>
        </authorList>
    </citation>
    <scope>NUCLEOTIDE SEQUENCE</scope>
    <source>
        <strain evidence="8">CBS 103.79</strain>
    </source>
</reference>
<evidence type="ECO:0000256" key="6">
    <source>
        <dbReference type="SAM" id="MobiDB-lite"/>
    </source>
</evidence>
<dbReference type="PANTHER" id="PTHR45700:SF8">
    <property type="entry name" value="HECT-TYPE E3 UBIQUITIN TRANSFERASE"/>
    <property type="match status" value="1"/>
</dbReference>
<feature type="active site" description="Glycyl thioester intermediate" evidence="5">
    <location>
        <position position="1208"/>
    </location>
</feature>
<dbReference type="PROSITE" id="PS50237">
    <property type="entry name" value="HECT"/>
    <property type="match status" value="1"/>
</dbReference>
<comment type="catalytic activity">
    <reaction evidence="1">
        <text>S-ubiquitinyl-[E2 ubiquitin-conjugating enzyme]-L-cysteine + [acceptor protein]-L-lysine = [E2 ubiquitin-conjugating enzyme]-L-cysteine + N(6)-ubiquitinyl-[acceptor protein]-L-lysine.</text>
        <dbReference type="EC" id="2.3.2.26"/>
    </reaction>
</comment>
<keyword evidence="4 5" id="KW-0833">Ubl conjugation pathway</keyword>
<feature type="region of interest" description="Disordered" evidence="6">
    <location>
        <begin position="251"/>
        <end position="362"/>
    </location>
</feature>
<feature type="region of interest" description="Disordered" evidence="6">
    <location>
        <begin position="200"/>
        <end position="219"/>
    </location>
</feature>
<feature type="compositionally biased region" description="Low complexity" evidence="6">
    <location>
        <begin position="112"/>
        <end position="142"/>
    </location>
</feature>
<feature type="region of interest" description="Disordered" evidence="6">
    <location>
        <begin position="1123"/>
        <end position="1148"/>
    </location>
</feature>
<evidence type="ECO:0000256" key="2">
    <source>
        <dbReference type="ARBA" id="ARBA00012485"/>
    </source>
</evidence>
<feature type="region of interest" description="Disordered" evidence="6">
    <location>
        <begin position="465"/>
        <end position="484"/>
    </location>
</feature>
<feature type="region of interest" description="Disordered" evidence="6">
    <location>
        <begin position="388"/>
        <end position="435"/>
    </location>
</feature>
<dbReference type="InterPro" id="IPR044611">
    <property type="entry name" value="E3A/B/C-like"/>
</dbReference>
<dbReference type="EC" id="2.3.2.26" evidence="2"/>
<dbReference type="SMART" id="SM00119">
    <property type="entry name" value="HECTc"/>
    <property type="match status" value="1"/>
</dbReference>
<dbReference type="Gene3D" id="3.90.1750.10">
    <property type="entry name" value="Hect, E3 ligase catalytic domains"/>
    <property type="match status" value="1"/>
</dbReference>
<feature type="compositionally biased region" description="Low complexity" evidence="6">
    <location>
        <begin position="254"/>
        <end position="265"/>
    </location>
</feature>
<accession>A0AAN6MQI2</accession>
<evidence type="ECO:0000259" key="7">
    <source>
        <dbReference type="PROSITE" id="PS50237"/>
    </source>
</evidence>
<reference evidence="8" key="1">
    <citation type="journal article" date="2023" name="Mol. Phylogenet. Evol.">
        <title>Genome-scale phylogeny and comparative genomics of the fungal order Sordariales.</title>
        <authorList>
            <person name="Hensen N."/>
            <person name="Bonometti L."/>
            <person name="Westerberg I."/>
            <person name="Brannstrom I.O."/>
            <person name="Guillou S."/>
            <person name="Cros-Aarteil S."/>
            <person name="Calhoun S."/>
            <person name="Haridas S."/>
            <person name="Kuo A."/>
            <person name="Mondo S."/>
            <person name="Pangilinan J."/>
            <person name="Riley R."/>
            <person name="LaButti K."/>
            <person name="Andreopoulos B."/>
            <person name="Lipzen A."/>
            <person name="Chen C."/>
            <person name="Yan M."/>
            <person name="Daum C."/>
            <person name="Ng V."/>
            <person name="Clum A."/>
            <person name="Steindorff A."/>
            <person name="Ohm R.A."/>
            <person name="Martin F."/>
            <person name="Silar P."/>
            <person name="Natvig D.O."/>
            <person name="Lalanne C."/>
            <person name="Gautier V."/>
            <person name="Ament-Velasquez S.L."/>
            <person name="Kruys A."/>
            <person name="Hutchinson M.I."/>
            <person name="Powell A.J."/>
            <person name="Barry K."/>
            <person name="Miller A.N."/>
            <person name="Grigoriev I.V."/>
            <person name="Debuchy R."/>
            <person name="Gladieux P."/>
            <person name="Hiltunen Thoren M."/>
            <person name="Johannesson H."/>
        </authorList>
    </citation>
    <scope>NUCLEOTIDE SEQUENCE</scope>
    <source>
        <strain evidence="8">CBS 103.79</strain>
    </source>
</reference>
<dbReference type="SUPFAM" id="SSF56204">
    <property type="entry name" value="Hect, E3 ligase catalytic domain"/>
    <property type="match status" value="1"/>
</dbReference>
<feature type="compositionally biased region" description="Polar residues" evidence="6">
    <location>
        <begin position="466"/>
        <end position="484"/>
    </location>
</feature>
<protein>
    <recommendedName>
        <fullName evidence="2">HECT-type E3 ubiquitin transferase</fullName>
        <ecNumber evidence="2">2.3.2.26</ecNumber>
    </recommendedName>
</protein>
<dbReference type="Gene3D" id="3.30.2160.10">
    <property type="entry name" value="Hect, E3 ligase catalytic domain"/>
    <property type="match status" value="1"/>
</dbReference>
<evidence type="ECO:0000313" key="8">
    <source>
        <dbReference type="EMBL" id="KAK3904601.1"/>
    </source>
</evidence>
<feature type="compositionally biased region" description="Basic and acidic residues" evidence="6">
    <location>
        <begin position="420"/>
        <end position="432"/>
    </location>
</feature>
<dbReference type="AlphaFoldDB" id="A0AAN6MQI2"/>
<evidence type="ECO:0000256" key="4">
    <source>
        <dbReference type="ARBA" id="ARBA00022786"/>
    </source>
</evidence>
<feature type="compositionally biased region" description="Low complexity" evidence="6">
    <location>
        <begin position="60"/>
        <end position="77"/>
    </location>
</feature>
<evidence type="ECO:0000256" key="1">
    <source>
        <dbReference type="ARBA" id="ARBA00000885"/>
    </source>
</evidence>
<sequence length="1240" mass="135266">MAPWSDRGGGQRPAAPPSPRPQHQPSPRHPPPPPAGRYRSTSRVTEIDVWDTMQNHHLQGDSSSSDGDLHPRSQPSRSRPRHTRSVSHPFPSLFSSKKRPSPGSPSDRRADGAGADESGFSDSSDDGFGSAPRGRPSPAPAARGHRNGSSVAGSRDFATGRCMTCASLVRWPRELHMFRCTICMTINDLRPLGREGWRDDAQREGVAGAEEQTRPSDKPISLAHTKSLVEQCLRSYLTSTLKRRTGQAATCLEPPFSSSPNLPSPDYLRVPSQQPGSPRLALQPKTSLNFEPRLLTGPPPRSPAHPHRRAPSWAGSTSSSYSMSLQEKRLPLRDLRDGAVPQGLGGGHMHPPPPPSPGDDAKRIFRPLEDYVVGCVTSFHCLNSSFLVPRSHPPSGHQPQQQQQQQQHQQQHTLSSRPRRPSEHVELRREVRSTSYPVPDLDPKLLLLGDVAENGTWWIGHEESIPTRTPSSRSQSGHHQSPVSLRSPYIDWPDLEEWYTTTTQAARTWPDIYAALIAADPSLAVPPAALQQIESLFLAAQEHTQHALLKASETLLKRPGRRPSDPADLRFLLLLAANPLLHAGFRPFPGKFQPPPGGLSPRGGGGGGSPTTGRHSAILKRIIGLLSNAPGECHAHLAAWLARYPVQSFIQTKELIFGFLAYRLNRQSEKRHDAAARVDLMGGLIPDVGPGESAASLHAALGRGPNGGGNGKKGAEKKKRVVYQEDWQIKAAATVLGVVFKGNNMGGGKPGVVGGRDSGGVVKAPGQILATSEFYVTLLDEADLVKEFEAFSFCQHPYLLSMGAKIQILERDARKRMGTSARDAFFDSIMSNRVVQQFLVLNIRRECLVDDSLKAVSEVIGGGGEEVKKGLKINFRGEEGVDAGGLRKEWFLLLVRELFNPDHGMFLYDEDSHYCYFNPHSLEPSEQFFLVGVVLGLAIYNSTILDVALPPFAFRKLLLSGHNHPSPSSPPASTPPPPSMTYTLSDLAEYRPALARGLRALLDYEGDDVESVFCLDFCVAIPRYGAVERVPLCPHGERRAVTNANRREYVDAYVRYMLDGAVARQFEPFKRGFFTVCVGGTGTEGVLGLFRPEEIELLIRGAGGVGGGEVDVEGLGGGAVYEGWSSRDKSEKPSARAGRGKEQAEEEEDPTIAWFWEAFASAPPGRQRALLAFITGSDRVPAVGAAALGIRVMCLGKECGRFPTARTCFNLIGLWSGAERAVFEERLWRAVEESEGFGLK</sequence>
<proteinExistence type="predicted"/>
<feature type="compositionally biased region" description="Low complexity" evidence="6">
    <location>
        <begin position="397"/>
        <end position="412"/>
    </location>
</feature>
<dbReference type="GO" id="GO:0000209">
    <property type="term" value="P:protein polyubiquitination"/>
    <property type="evidence" value="ECO:0007669"/>
    <property type="project" value="InterPro"/>
</dbReference>
<dbReference type="Proteomes" id="UP001303889">
    <property type="component" value="Unassembled WGS sequence"/>
</dbReference>
<dbReference type="PANTHER" id="PTHR45700">
    <property type="entry name" value="UBIQUITIN-PROTEIN LIGASE E3C"/>
    <property type="match status" value="1"/>
</dbReference>
<feature type="compositionally biased region" description="Basic and acidic residues" evidence="6">
    <location>
        <begin position="326"/>
        <end position="337"/>
    </location>
</feature>
<gene>
    <name evidence="8" type="ORF">C8A05DRAFT_42350</name>
</gene>
<dbReference type="Pfam" id="PF00632">
    <property type="entry name" value="HECT"/>
    <property type="match status" value="1"/>
</dbReference>
<dbReference type="EMBL" id="MU855391">
    <property type="protein sequence ID" value="KAK3904601.1"/>
    <property type="molecule type" value="Genomic_DNA"/>
</dbReference>
<feature type="compositionally biased region" description="Polar residues" evidence="6">
    <location>
        <begin position="314"/>
        <end position="325"/>
    </location>
</feature>
<feature type="compositionally biased region" description="Pro residues" evidence="6">
    <location>
        <begin position="14"/>
        <end position="35"/>
    </location>
</feature>
<dbReference type="InterPro" id="IPR000569">
    <property type="entry name" value="HECT_dom"/>
</dbReference>
<comment type="caution">
    <text evidence="8">The sequence shown here is derived from an EMBL/GenBank/DDBJ whole genome shotgun (WGS) entry which is preliminary data.</text>
</comment>
<feature type="domain" description="HECT" evidence="7">
    <location>
        <begin position="863"/>
        <end position="1240"/>
    </location>
</feature>
<keyword evidence="9" id="KW-1185">Reference proteome</keyword>
<evidence type="ECO:0000256" key="5">
    <source>
        <dbReference type="PROSITE-ProRule" id="PRU00104"/>
    </source>
</evidence>
<evidence type="ECO:0000313" key="9">
    <source>
        <dbReference type="Proteomes" id="UP001303889"/>
    </source>
</evidence>